<comment type="caution">
    <text evidence="2">The sequence shown here is derived from an EMBL/GenBank/DDBJ whole genome shotgun (WGS) entry which is preliminary data.</text>
</comment>
<organism evidence="2 3">
    <name type="scientific">Clarias magur</name>
    <name type="common">Asian catfish</name>
    <name type="synonym">Macropteronotus magur</name>
    <dbReference type="NCBI Taxonomy" id="1594786"/>
    <lineage>
        <taxon>Eukaryota</taxon>
        <taxon>Metazoa</taxon>
        <taxon>Chordata</taxon>
        <taxon>Craniata</taxon>
        <taxon>Vertebrata</taxon>
        <taxon>Euteleostomi</taxon>
        <taxon>Actinopterygii</taxon>
        <taxon>Neopterygii</taxon>
        <taxon>Teleostei</taxon>
        <taxon>Ostariophysi</taxon>
        <taxon>Siluriformes</taxon>
        <taxon>Clariidae</taxon>
        <taxon>Clarias</taxon>
    </lineage>
</organism>
<sequence length="71" mass="8022">MKKCEYTVPRTKQKACIKPAALTHLYVAQFSGEQRHRTRNRTEGGKRNTRERADAGLELSDEPISALHGRG</sequence>
<feature type="region of interest" description="Disordered" evidence="1">
    <location>
        <begin position="32"/>
        <end position="71"/>
    </location>
</feature>
<reference evidence="2" key="1">
    <citation type="submission" date="2020-07" db="EMBL/GenBank/DDBJ databases">
        <title>Clarias magur genome sequencing, assembly and annotation.</title>
        <authorList>
            <person name="Kushwaha B."/>
            <person name="Kumar R."/>
            <person name="Das P."/>
            <person name="Joshi C.G."/>
            <person name="Kumar D."/>
            <person name="Nagpure N.S."/>
            <person name="Pandey M."/>
            <person name="Agarwal S."/>
            <person name="Srivastava S."/>
            <person name="Singh M."/>
            <person name="Sahoo L."/>
            <person name="Jayasankar P."/>
            <person name="Meher P.K."/>
            <person name="Koringa P.G."/>
            <person name="Iquebal M.A."/>
            <person name="Das S.P."/>
            <person name="Bit A."/>
            <person name="Patnaik S."/>
            <person name="Patel N."/>
            <person name="Shah T.M."/>
            <person name="Hinsu A."/>
            <person name="Jena J.K."/>
        </authorList>
    </citation>
    <scope>NUCLEOTIDE SEQUENCE</scope>
    <source>
        <strain evidence="2">CIFAMagur01</strain>
        <tissue evidence="2">Testis</tissue>
    </source>
</reference>
<protein>
    <submittedName>
        <fullName evidence="2">Uncharacterized protein</fullName>
    </submittedName>
</protein>
<evidence type="ECO:0000313" key="2">
    <source>
        <dbReference type="EMBL" id="KAF5909946.1"/>
    </source>
</evidence>
<dbReference type="EMBL" id="QNUK01000001">
    <property type="protein sequence ID" value="KAF5909946.1"/>
    <property type="molecule type" value="Genomic_DNA"/>
</dbReference>
<evidence type="ECO:0000256" key="1">
    <source>
        <dbReference type="SAM" id="MobiDB-lite"/>
    </source>
</evidence>
<dbReference type="AlphaFoldDB" id="A0A8J4XHG0"/>
<accession>A0A8J4XHG0</accession>
<dbReference type="Proteomes" id="UP000727407">
    <property type="component" value="Unassembled WGS sequence"/>
</dbReference>
<proteinExistence type="predicted"/>
<keyword evidence="3" id="KW-1185">Reference proteome</keyword>
<gene>
    <name evidence="2" type="ORF">DAT39_000034</name>
</gene>
<evidence type="ECO:0000313" key="3">
    <source>
        <dbReference type="Proteomes" id="UP000727407"/>
    </source>
</evidence>
<name>A0A8J4XHG0_CLAMG</name>
<feature type="compositionally biased region" description="Basic and acidic residues" evidence="1">
    <location>
        <begin position="40"/>
        <end position="55"/>
    </location>
</feature>